<evidence type="ECO:0000259" key="2">
    <source>
        <dbReference type="Pfam" id="PF00535"/>
    </source>
</evidence>
<gene>
    <name evidence="3" type="ORF">SAMN02927928_2863</name>
</gene>
<dbReference type="InterPro" id="IPR029044">
    <property type="entry name" value="Nucleotide-diphossugar_trans"/>
</dbReference>
<keyword evidence="1" id="KW-0812">Transmembrane</keyword>
<dbReference type="PANTHER" id="PTHR43685">
    <property type="entry name" value="GLYCOSYLTRANSFERASE"/>
    <property type="match status" value="1"/>
</dbReference>
<dbReference type="AlphaFoldDB" id="A0A1G4SRM5"/>
<evidence type="ECO:0000313" key="4">
    <source>
        <dbReference type="Proteomes" id="UP000199150"/>
    </source>
</evidence>
<dbReference type="GO" id="GO:0016740">
    <property type="term" value="F:transferase activity"/>
    <property type="evidence" value="ECO:0007669"/>
    <property type="project" value="UniProtKB-KW"/>
</dbReference>
<dbReference type="CDD" id="cd00761">
    <property type="entry name" value="Glyco_tranf_GTA_type"/>
    <property type="match status" value="1"/>
</dbReference>
<evidence type="ECO:0000256" key="1">
    <source>
        <dbReference type="SAM" id="Phobius"/>
    </source>
</evidence>
<dbReference type="InterPro" id="IPR050834">
    <property type="entry name" value="Glycosyltransf_2"/>
</dbReference>
<evidence type="ECO:0000313" key="3">
    <source>
        <dbReference type="EMBL" id="SCW71758.1"/>
    </source>
</evidence>
<dbReference type="PANTHER" id="PTHR43685:SF2">
    <property type="entry name" value="GLYCOSYLTRANSFERASE 2-LIKE DOMAIN-CONTAINING PROTEIN"/>
    <property type="match status" value="1"/>
</dbReference>
<dbReference type="Gene3D" id="3.90.550.10">
    <property type="entry name" value="Spore Coat Polysaccharide Biosynthesis Protein SpsA, Chain A"/>
    <property type="match status" value="1"/>
</dbReference>
<protein>
    <submittedName>
        <fullName evidence="3">Glycosyltransferase, catalytic subunit of cellulose synthase and poly-beta-1,6-N-acetylglucosamine synthase</fullName>
    </submittedName>
</protein>
<sequence length="325" mass="35699">MPDSSPHALMSRNTESDLARVCVIIPTFRRPQGLETAMRSILTQKDAPPLSLIVCDNSPEASARAQVEAFAAPFPVTYIHEPKTGVANARNSAVALCNSDFIAFLDDDEEAPANWLNRLMAAQRQFDADVVFGPVTARLPADTRHNRPYYEHFFSRFGPAQSEILPHYYGCGNSLLKTAALTSKTPFSTLQNEMGGEDDILFTAMKAEGRIMAWAADAPVFEDVPPTRATLAYTLKRGFAYGQGPSHSSGVNGRFLACAGWMAQGLVQAGIFGIASLFLFAMRHPRRAFVLDKAARGLGKTLWFPPFKMKFYGQVLLKKDAKTKT</sequence>
<dbReference type="EMBL" id="FMTS01000005">
    <property type="protein sequence ID" value="SCW71758.1"/>
    <property type="molecule type" value="Genomic_DNA"/>
</dbReference>
<reference evidence="4" key="1">
    <citation type="submission" date="2016-10" db="EMBL/GenBank/DDBJ databases">
        <authorList>
            <person name="Varghese N."/>
            <person name="Submissions S."/>
        </authorList>
    </citation>
    <scope>NUCLEOTIDE SEQUENCE [LARGE SCALE GENOMIC DNA]</scope>
    <source>
        <strain evidence="4">CGMCC 1.3431</strain>
    </source>
</reference>
<dbReference type="Proteomes" id="UP000199150">
    <property type="component" value="Unassembled WGS sequence"/>
</dbReference>
<keyword evidence="1" id="KW-1133">Transmembrane helix</keyword>
<dbReference type="SUPFAM" id="SSF53448">
    <property type="entry name" value="Nucleotide-diphospho-sugar transferases"/>
    <property type="match status" value="1"/>
</dbReference>
<feature type="transmembrane region" description="Helical" evidence="1">
    <location>
        <begin position="261"/>
        <end position="281"/>
    </location>
</feature>
<dbReference type="STRING" id="260084.SAMN02927928_2863"/>
<feature type="domain" description="Glycosyltransferase 2-like" evidence="2">
    <location>
        <begin position="22"/>
        <end position="176"/>
    </location>
</feature>
<accession>A0A1G4SRM5</accession>
<name>A0A1G4SRM5_9CAUL</name>
<keyword evidence="3" id="KW-0808">Transferase</keyword>
<organism evidence="3 4">
    <name type="scientific">Asticcacaulis taihuensis</name>
    <dbReference type="NCBI Taxonomy" id="260084"/>
    <lineage>
        <taxon>Bacteria</taxon>
        <taxon>Pseudomonadati</taxon>
        <taxon>Pseudomonadota</taxon>
        <taxon>Alphaproteobacteria</taxon>
        <taxon>Caulobacterales</taxon>
        <taxon>Caulobacteraceae</taxon>
        <taxon>Asticcacaulis</taxon>
    </lineage>
</organism>
<keyword evidence="1" id="KW-0472">Membrane</keyword>
<dbReference type="InterPro" id="IPR001173">
    <property type="entry name" value="Glyco_trans_2-like"/>
</dbReference>
<proteinExistence type="predicted"/>
<keyword evidence="4" id="KW-1185">Reference proteome</keyword>
<dbReference type="Pfam" id="PF00535">
    <property type="entry name" value="Glycos_transf_2"/>
    <property type="match status" value="1"/>
</dbReference>